<dbReference type="Pfam" id="PF00249">
    <property type="entry name" value="Myb_DNA-binding"/>
    <property type="match status" value="1"/>
</dbReference>
<feature type="region of interest" description="Disordered" evidence="5">
    <location>
        <begin position="1"/>
        <end position="54"/>
    </location>
</feature>
<dbReference type="SUPFAM" id="SSF46689">
    <property type="entry name" value="Homeodomain-like"/>
    <property type="match status" value="1"/>
</dbReference>
<feature type="compositionally biased region" description="Basic and acidic residues" evidence="5">
    <location>
        <begin position="1"/>
        <end position="10"/>
    </location>
</feature>
<accession>A0A9Q0FZN5</accession>
<reference evidence="7" key="2">
    <citation type="journal article" date="2023" name="Plants (Basel)">
        <title>Annotation of the Turnera subulata (Passifloraceae) Draft Genome Reveals the S-Locus Evolved after the Divergence of Turneroideae from Passifloroideae in a Stepwise Manner.</title>
        <authorList>
            <person name="Henning P.M."/>
            <person name="Roalson E.H."/>
            <person name="Mir W."/>
            <person name="McCubbin A.G."/>
            <person name="Shore J.S."/>
        </authorList>
    </citation>
    <scope>NUCLEOTIDE SEQUENCE</scope>
    <source>
        <strain evidence="7">F60SS</strain>
    </source>
</reference>
<dbReference type="PANTHER" id="PTHR31314">
    <property type="entry name" value="MYB FAMILY TRANSCRIPTION FACTOR PHL7-LIKE"/>
    <property type="match status" value="1"/>
</dbReference>
<sequence length="341" mass="38678">MKGSGDRMKMDLLAMVSDDEEEEGNEESKTKDSTASSSCNSIVEEGEKKDSSNGVRQYVRSKVPRLRWTPDLHLCFVQAVERLGGHERATPKLVLQLMNIKGLNIAHVKSHLQMYRSKKIDDQGQVINSRENLFGRGDPFSRNLWDQTMFPSTLDQRLASNYRYINFPWSSHGNWTSIRSGAGFYNSLLAEKINAGREFRSNIRNGASFMKGNPNFSNQDRKPMQEFPYSSSQTLSTLKEPFSFGSQFSPREATDSKISLDTKWGFDMEKQNKAKRKAADDDLIDLSLSLRTRLEGENKQTLRRVHCHEEEAGSGLSLSLSPNFAKKTNFINLNMPSSIQN</sequence>
<dbReference type="InterPro" id="IPR009057">
    <property type="entry name" value="Homeodomain-like_sf"/>
</dbReference>
<comment type="caution">
    <text evidence="7">The sequence shown here is derived from an EMBL/GenBank/DDBJ whole genome shotgun (WGS) entry which is preliminary data.</text>
</comment>
<evidence type="ECO:0000313" key="7">
    <source>
        <dbReference type="EMBL" id="KAJ4840518.1"/>
    </source>
</evidence>
<dbReference type="FunFam" id="1.10.10.60:FF:000002">
    <property type="entry name" value="Myb family transcription factor"/>
    <property type="match status" value="1"/>
</dbReference>
<feature type="domain" description="HTH myb-type" evidence="6">
    <location>
        <begin position="60"/>
        <end position="120"/>
    </location>
</feature>
<organism evidence="7 8">
    <name type="scientific">Turnera subulata</name>
    <dbReference type="NCBI Taxonomy" id="218843"/>
    <lineage>
        <taxon>Eukaryota</taxon>
        <taxon>Viridiplantae</taxon>
        <taxon>Streptophyta</taxon>
        <taxon>Embryophyta</taxon>
        <taxon>Tracheophyta</taxon>
        <taxon>Spermatophyta</taxon>
        <taxon>Magnoliopsida</taxon>
        <taxon>eudicotyledons</taxon>
        <taxon>Gunneridae</taxon>
        <taxon>Pentapetalae</taxon>
        <taxon>rosids</taxon>
        <taxon>fabids</taxon>
        <taxon>Malpighiales</taxon>
        <taxon>Passifloraceae</taxon>
        <taxon>Turnera</taxon>
    </lineage>
</organism>
<comment type="subcellular location">
    <subcellularLocation>
        <location evidence="1">Nucleus</location>
    </subcellularLocation>
</comment>
<proteinExistence type="predicted"/>
<keyword evidence="2" id="KW-0805">Transcription regulation</keyword>
<keyword evidence="3" id="KW-0804">Transcription</keyword>
<evidence type="ECO:0000256" key="4">
    <source>
        <dbReference type="ARBA" id="ARBA00023242"/>
    </source>
</evidence>
<dbReference type="GO" id="GO:0003700">
    <property type="term" value="F:DNA-binding transcription factor activity"/>
    <property type="evidence" value="ECO:0007669"/>
    <property type="project" value="InterPro"/>
</dbReference>
<dbReference type="Proteomes" id="UP001141552">
    <property type="component" value="Unassembled WGS sequence"/>
</dbReference>
<dbReference type="OrthoDB" id="551907at2759"/>
<gene>
    <name evidence="7" type="ORF">Tsubulata_000460</name>
</gene>
<dbReference type="NCBIfam" id="TIGR01557">
    <property type="entry name" value="myb_SHAQKYF"/>
    <property type="match status" value="1"/>
</dbReference>
<reference evidence="7" key="1">
    <citation type="submission" date="2022-02" db="EMBL/GenBank/DDBJ databases">
        <authorList>
            <person name="Henning P.M."/>
            <person name="McCubbin A.G."/>
            <person name="Shore J.S."/>
        </authorList>
    </citation>
    <scope>NUCLEOTIDE SEQUENCE</scope>
    <source>
        <strain evidence="7">F60SS</strain>
        <tissue evidence="7">Leaves</tissue>
    </source>
</reference>
<evidence type="ECO:0000313" key="8">
    <source>
        <dbReference type="Proteomes" id="UP001141552"/>
    </source>
</evidence>
<evidence type="ECO:0000259" key="6">
    <source>
        <dbReference type="PROSITE" id="PS51294"/>
    </source>
</evidence>
<dbReference type="PROSITE" id="PS51294">
    <property type="entry name" value="HTH_MYB"/>
    <property type="match status" value="1"/>
</dbReference>
<dbReference type="Gene3D" id="1.10.10.60">
    <property type="entry name" value="Homeodomain-like"/>
    <property type="match status" value="1"/>
</dbReference>
<dbReference type="InterPro" id="IPR046955">
    <property type="entry name" value="PHR1-like"/>
</dbReference>
<dbReference type="AlphaFoldDB" id="A0A9Q0FZN5"/>
<dbReference type="InterPro" id="IPR017930">
    <property type="entry name" value="Myb_dom"/>
</dbReference>
<dbReference type="PANTHER" id="PTHR31314:SF168">
    <property type="entry name" value="MYB-LIKE HTH TRANSCRIPTIONAL REGULATOR FAMILY PROTEIN"/>
    <property type="match status" value="1"/>
</dbReference>
<dbReference type="GO" id="GO:0005634">
    <property type="term" value="C:nucleus"/>
    <property type="evidence" value="ECO:0007669"/>
    <property type="project" value="UniProtKB-SubCell"/>
</dbReference>
<evidence type="ECO:0000256" key="2">
    <source>
        <dbReference type="ARBA" id="ARBA00023015"/>
    </source>
</evidence>
<evidence type="ECO:0000256" key="1">
    <source>
        <dbReference type="ARBA" id="ARBA00004123"/>
    </source>
</evidence>
<evidence type="ECO:0000256" key="5">
    <source>
        <dbReference type="SAM" id="MobiDB-lite"/>
    </source>
</evidence>
<dbReference type="GO" id="GO:0003677">
    <property type="term" value="F:DNA binding"/>
    <property type="evidence" value="ECO:0007669"/>
    <property type="project" value="InterPro"/>
</dbReference>
<keyword evidence="4" id="KW-0539">Nucleus</keyword>
<keyword evidence="8" id="KW-1185">Reference proteome</keyword>
<evidence type="ECO:0000256" key="3">
    <source>
        <dbReference type="ARBA" id="ARBA00023163"/>
    </source>
</evidence>
<protein>
    <recommendedName>
        <fullName evidence="6">HTH myb-type domain-containing protein</fullName>
    </recommendedName>
</protein>
<dbReference type="InterPro" id="IPR006447">
    <property type="entry name" value="Myb_dom_plants"/>
</dbReference>
<dbReference type="InterPro" id="IPR001005">
    <property type="entry name" value="SANT/Myb"/>
</dbReference>
<dbReference type="EMBL" id="JAKUCV010003031">
    <property type="protein sequence ID" value="KAJ4840518.1"/>
    <property type="molecule type" value="Genomic_DNA"/>
</dbReference>
<name>A0A9Q0FZN5_9ROSI</name>